<sequence length="254" mass="27161">MKSRLPNNQIWRDPRGFTLTELMIAVSIIAILAGFLAPSVMTYMRRAKGQSAARDVANIIRAARNQAMSRGEALLVEVTKEGSGDAGEVVLYRTTNSGAAECDPTNANYDPHNTDCFALSCTQTNALTKVQVAELDFADKHPDMLISGFDATPAPAGNTLTLCFSPSGRVLSQAGTPFESDCDAINTRIYVRLGEPGDTGLTSNPLGGTAPALDKCVNEATEDATKRQAQKDGRDLTNFYSIHVPYNGAVSVIQ</sequence>
<dbReference type="InterPro" id="IPR045584">
    <property type="entry name" value="Pilin-like"/>
</dbReference>
<dbReference type="AlphaFoldDB" id="A0A4Y6PRN0"/>
<accession>A0A5B8Y264</accession>
<keyword evidence="3" id="KW-1185">Reference proteome</keyword>
<feature type="transmembrane region" description="Helical" evidence="1">
    <location>
        <begin position="22"/>
        <end position="44"/>
    </location>
</feature>
<dbReference type="Proteomes" id="UP000315995">
    <property type="component" value="Chromosome"/>
</dbReference>
<name>A0A4Y6PRN0_PERCE</name>
<dbReference type="Gene3D" id="3.30.700.10">
    <property type="entry name" value="Glycoprotein, Type 4 Pilin"/>
    <property type="match status" value="1"/>
</dbReference>
<keyword evidence="1" id="KW-1133">Transmembrane helix</keyword>
<keyword evidence="1" id="KW-0472">Membrane</keyword>
<organism evidence="2 3">
    <name type="scientific">Persicimonas caeni</name>
    <dbReference type="NCBI Taxonomy" id="2292766"/>
    <lineage>
        <taxon>Bacteria</taxon>
        <taxon>Deltaproteobacteria</taxon>
        <taxon>Bradymonadales</taxon>
        <taxon>Bradymonadaceae</taxon>
        <taxon>Persicimonas</taxon>
    </lineage>
</organism>
<protein>
    <submittedName>
        <fullName evidence="2">Prepilin-type N-terminal cleavage/methylation domain-containing protein</fullName>
    </submittedName>
</protein>
<evidence type="ECO:0000256" key="1">
    <source>
        <dbReference type="SAM" id="Phobius"/>
    </source>
</evidence>
<gene>
    <name evidence="2" type="ORF">FIV42_08500</name>
</gene>
<evidence type="ECO:0000313" key="3">
    <source>
        <dbReference type="Proteomes" id="UP000315995"/>
    </source>
</evidence>
<accession>A0A4Y6PRN0</accession>
<dbReference type="EMBL" id="CP041186">
    <property type="protein sequence ID" value="QDG50769.1"/>
    <property type="molecule type" value="Genomic_DNA"/>
</dbReference>
<dbReference type="RefSeq" id="WP_141197261.1">
    <property type="nucleotide sequence ID" value="NZ_CP041186.1"/>
</dbReference>
<proteinExistence type="predicted"/>
<dbReference type="SUPFAM" id="SSF54523">
    <property type="entry name" value="Pili subunits"/>
    <property type="match status" value="1"/>
</dbReference>
<dbReference type="PANTHER" id="PTHR30093">
    <property type="entry name" value="GENERAL SECRETION PATHWAY PROTEIN G"/>
    <property type="match status" value="1"/>
</dbReference>
<reference evidence="2 3" key="1">
    <citation type="submission" date="2019-06" db="EMBL/GenBank/DDBJ databases">
        <title>Persicimonas caeni gen. nov., sp. nov., a predatory bacterium isolated from solar saltern.</title>
        <authorList>
            <person name="Wang S."/>
        </authorList>
    </citation>
    <scope>NUCLEOTIDE SEQUENCE [LARGE SCALE GENOMIC DNA]</scope>
    <source>
        <strain evidence="2 3">YN101</strain>
    </source>
</reference>
<keyword evidence="1" id="KW-0812">Transmembrane</keyword>
<dbReference type="NCBIfam" id="TIGR02532">
    <property type="entry name" value="IV_pilin_GFxxxE"/>
    <property type="match status" value="1"/>
</dbReference>
<dbReference type="OrthoDB" id="5296638at2"/>
<dbReference type="Pfam" id="PF07963">
    <property type="entry name" value="N_methyl"/>
    <property type="match status" value="1"/>
</dbReference>
<dbReference type="InterPro" id="IPR012902">
    <property type="entry name" value="N_methyl_site"/>
</dbReference>
<evidence type="ECO:0000313" key="2">
    <source>
        <dbReference type="EMBL" id="QDG50769.1"/>
    </source>
</evidence>